<feature type="compositionally biased region" description="Low complexity" evidence="1">
    <location>
        <begin position="26"/>
        <end position="40"/>
    </location>
</feature>
<organism evidence="3 4">
    <name type="scientific">Candidatus Aphodosoma intestinipullorum</name>
    <dbReference type="NCBI Taxonomy" id="2840674"/>
    <lineage>
        <taxon>Bacteria</taxon>
        <taxon>Pseudomonadati</taxon>
        <taxon>Bacteroidota</taxon>
        <taxon>Bacteroidia</taxon>
        <taxon>Bacteroidales</taxon>
        <taxon>Candidatus Aphodosoma</taxon>
    </lineage>
</organism>
<dbReference type="EMBL" id="JADIMV010000130">
    <property type="protein sequence ID" value="MBO8440489.1"/>
    <property type="molecule type" value="Genomic_DNA"/>
</dbReference>
<evidence type="ECO:0008006" key="5">
    <source>
        <dbReference type="Google" id="ProtNLM"/>
    </source>
</evidence>
<dbReference type="PROSITE" id="PS51257">
    <property type="entry name" value="PROKAR_LIPOPROTEIN"/>
    <property type="match status" value="1"/>
</dbReference>
<evidence type="ECO:0000256" key="2">
    <source>
        <dbReference type="SAM" id="SignalP"/>
    </source>
</evidence>
<evidence type="ECO:0000256" key="1">
    <source>
        <dbReference type="SAM" id="MobiDB-lite"/>
    </source>
</evidence>
<sequence>MKNVISLFMPFLFVVALCACTGGRSDSAAGNSGNAEAAKSTDGHTAQNSLDWDGVYKNDTMTVELNSDLSFMKTTPAEIRKGYFMWDTEGNVIALDNGDGGYTLLKVEENRLTNGDLILVKQ</sequence>
<protein>
    <recommendedName>
        <fullName evidence="5">Lipoprotein</fullName>
    </recommendedName>
</protein>
<reference evidence="3" key="2">
    <citation type="journal article" date="2021" name="PeerJ">
        <title>Extensive microbial diversity within the chicken gut microbiome revealed by metagenomics and culture.</title>
        <authorList>
            <person name="Gilroy R."/>
            <person name="Ravi A."/>
            <person name="Getino M."/>
            <person name="Pursley I."/>
            <person name="Horton D.L."/>
            <person name="Alikhan N.F."/>
            <person name="Baker D."/>
            <person name="Gharbi K."/>
            <person name="Hall N."/>
            <person name="Watson M."/>
            <person name="Adriaenssens E.M."/>
            <person name="Foster-Nyarko E."/>
            <person name="Jarju S."/>
            <person name="Secka A."/>
            <person name="Antonio M."/>
            <person name="Oren A."/>
            <person name="Chaudhuri R.R."/>
            <person name="La Ragione R."/>
            <person name="Hildebrand F."/>
            <person name="Pallen M.J."/>
        </authorList>
    </citation>
    <scope>NUCLEOTIDE SEQUENCE</scope>
    <source>
        <strain evidence="3">3924</strain>
    </source>
</reference>
<feature type="region of interest" description="Disordered" evidence="1">
    <location>
        <begin position="26"/>
        <end position="45"/>
    </location>
</feature>
<comment type="caution">
    <text evidence="3">The sequence shown here is derived from an EMBL/GenBank/DDBJ whole genome shotgun (WGS) entry which is preliminary data.</text>
</comment>
<dbReference type="Proteomes" id="UP000712007">
    <property type="component" value="Unassembled WGS sequence"/>
</dbReference>
<dbReference type="AlphaFoldDB" id="A0A940IFB3"/>
<keyword evidence="2" id="KW-0732">Signal</keyword>
<feature type="signal peptide" evidence="2">
    <location>
        <begin position="1"/>
        <end position="19"/>
    </location>
</feature>
<gene>
    <name evidence="3" type="ORF">IAC51_07550</name>
</gene>
<evidence type="ECO:0000313" key="4">
    <source>
        <dbReference type="Proteomes" id="UP000712007"/>
    </source>
</evidence>
<feature type="chain" id="PRO_5037025193" description="Lipoprotein" evidence="2">
    <location>
        <begin position="20"/>
        <end position="122"/>
    </location>
</feature>
<evidence type="ECO:0000313" key="3">
    <source>
        <dbReference type="EMBL" id="MBO8440489.1"/>
    </source>
</evidence>
<name>A0A940IFB3_9BACT</name>
<proteinExistence type="predicted"/>
<reference evidence="3" key="1">
    <citation type="submission" date="2020-10" db="EMBL/GenBank/DDBJ databases">
        <authorList>
            <person name="Gilroy R."/>
        </authorList>
    </citation>
    <scope>NUCLEOTIDE SEQUENCE</scope>
    <source>
        <strain evidence="3">3924</strain>
    </source>
</reference>
<accession>A0A940IFB3</accession>